<comment type="caution">
    <text evidence="3">The sequence shown here is derived from an EMBL/GenBank/DDBJ whole genome shotgun (WGS) entry which is preliminary data.</text>
</comment>
<gene>
    <name evidence="3" type="ORF">A2573_01805</name>
</gene>
<sequence length="240" mass="25064">MKLKLLPVVLVLIFGFFATSVFAASDRAATVRNNPGAPTPDSILASPSASPASRGKSNLTAVKLKVCQAKENGITKKIGQLNRLAINTMGKFDAIALRVKNFYQTKVIASGKSLSNYDALVADIDKQKGLVTAAMTKTQTDSANFSCEFGDPKGLLNQYRLNMQLVKRAMNNYRTSIRNLIVGVHTLVPTTTSSDSATPSGSPASTATATSSATPTATASPTATPTPTVSPTASPTATPI</sequence>
<evidence type="ECO:0000256" key="2">
    <source>
        <dbReference type="SAM" id="SignalP"/>
    </source>
</evidence>
<dbReference type="EMBL" id="MGIL01000015">
    <property type="protein sequence ID" value="OGM88126.1"/>
    <property type="molecule type" value="Genomic_DNA"/>
</dbReference>
<dbReference type="Proteomes" id="UP000177596">
    <property type="component" value="Unassembled WGS sequence"/>
</dbReference>
<evidence type="ECO:0000313" key="4">
    <source>
        <dbReference type="Proteomes" id="UP000177596"/>
    </source>
</evidence>
<organism evidence="3 4">
    <name type="scientific">Candidatus Woesebacteria bacterium RIFOXYD1_FULL_43_18</name>
    <dbReference type="NCBI Taxonomy" id="1802551"/>
    <lineage>
        <taxon>Bacteria</taxon>
        <taxon>Candidatus Woeseibacteriota</taxon>
    </lineage>
</organism>
<accession>A0A1F8DIC2</accession>
<feature type="chain" id="PRO_5009535140" description="DUF5667 domain-containing protein" evidence="2">
    <location>
        <begin position="24"/>
        <end position="240"/>
    </location>
</feature>
<feature type="signal peptide" evidence="2">
    <location>
        <begin position="1"/>
        <end position="23"/>
    </location>
</feature>
<feature type="region of interest" description="Disordered" evidence="1">
    <location>
        <begin position="33"/>
        <end position="56"/>
    </location>
</feature>
<proteinExistence type="predicted"/>
<protein>
    <recommendedName>
        <fullName evidence="5">DUF5667 domain-containing protein</fullName>
    </recommendedName>
</protein>
<evidence type="ECO:0000256" key="1">
    <source>
        <dbReference type="SAM" id="MobiDB-lite"/>
    </source>
</evidence>
<name>A0A1F8DIC2_9BACT</name>
<reference evidence="3 4" key="1">
    <citation type="journal article" date="2016" name="Nat. Commun.">
        <title>Thousands of microbial genomes shed light on interconnected biogeochemical processes in an aquifer system.</title>
        <authorList>
            <person name="Anantharaman K."/>
            <person name="Brown C.T."/>
            <person name="Hug L.A."/>
            <person name="Sharon I."/>
            <person name="Castelle C.J."/>
            <person name="Probst A.J."/>
            <person name="Thomas B.C."/>
            <person name="Singh A."/>
            <person name="Wilkins M.J."/>
            <person name="Karaoz U."/>
            <person name="Brodie E.L."/>
            <person name="Williams K.H."/>
            <person name="Hubbard S.S."/>
            <person name="Banfield J.F."/>
        </authorList>
    </citation>
    <scope>NUCLEOTIDE SEQUENCE [LARGE SCALE GENOMIC DNA]</scope>
</reference>
<evidence type="ECO:0008006" key="5">
    <source>
        <dbReference type="Google" id="ProtNLM"/>
    </source>
</evidence>
<keyword evidence="2" id="KW-0732">Signal</keyword>
<evidence type="ECO:0000313" key="3">
    <source>
        <dbReference type="EMBL" id="OGM88126.1"/>
    </source>
</evidence>
<feature type="region of interest" description="Disordered" evidence="1">
    <location>
        <begin position="191"/>
        <end position="240"/>
    </location>
</feature>
<dbReference type="AlphaFoldDB" id="A0A1F8DIC2"/>